<evidence type="ECO:0000313" key="3">
    <source>
        <dbReference type="Proteomes" id="UP000050794"/>
    </source>
</evidence>
<organism evidence="3 4">
    <name type="scientific">Toxocara canis</name>
    <name type="common">Canine roundworm</name>
    <dbReference type="NCBI Taxonomy" id="6265"/>
    <lineage>
        <taxon>Eukaryota</taxon>
        <taxon>Metazoa</taxon>
        <taxon>Ecdysozoa</taxon>
        <taxon>Nematoda</taxon>
        <taxon>Chromadorea</taxon>
        <taxon>Rhabditida</taxon>
        <taxon>Spirurina</taxon>
        <taxon>Ascaridomorpha</taxon>
        <taxon>Ascaridoidea</taxon>
        <taxon>Toxocaridae</taxon>
        <taxon>Toxocara</taxon>
    </lineage>
</organism>
<feature type="compositionally biased region" description="Basic and acidic residues" evidence="1">
    <location>
        <begin position="183"/>
        <end position="196"/>
    </location>
</feature>
<proteinExistence type="predicted"/>
<sequence>MVREEAMYDSWREPEPAMGSGLQCCVHGHPCPFARPAESEISDRETGGERNKAAAAAAAAEGYEEVSPPQGRISRSMKQSSKKGRRSPFMDTVRRVSTSSKKKHRPRRTSKHKQQSRQAGGRVKKSSPANEKNGSEKGHPFTRHRVERHPILRSSDSECLHASANLYRSSRKSATKGGSQTTQRDKYDYEDEKNTPRYELVPTSKKKEAQSSKKWSGGFSSGISPVPLRSSGSGVETARHAASEASSLSSVYIGVLTPREAENCATEPTSFRLYHKLPTIRSLREIPPKLPLTVVYCNDNGMHYHYAIKERKRFVQNAGSSGQLLPVVSFQVDYGDSQAPIFTSIRSLVNYYTVYSQLRGTEDGGNVVDIFPRWRRKKYVPDDE</sequence>
<dbReference type="WBParaSite" id="TCNE_0001441001-mRNA-1">
    <property type="protein sequence ID" value="TCNE_0001441001-mRNA-1"/>
    <property type="gene ID" value="TCNE_0001441001"/>
</dbReference>
<feature type="compositionally biased region" description="Basic and acidic residues" evidence="1">
    <location>
        <begin position="37"/>
        <end position="52"/>
    </location>
</feature>
<dbReference type="AlphaFoldDB" id="A0A183V0Z0"/>
<evidence type="ECO:0000313" key="4">
    <source>
        <dbReference type="WBParaSite" id="TCNE_0001441001-mRNA-1"/>
    </source>
</evidence>
<evidence type="ECO:0000256" key="1">
    <source>
        <dbReference type="SAM" id="MobiDB-lite"/>
    </source>
</evidence>
<name>A0A183V0Z0_TOXCA</name>
<dbReference type="Proteomes" id="UP000050794">
    <property type="component" value="Unassembled WGS sequence"/>
</dbReference>
<reference evidence="4" key="1">
    <citation type="submission" date="2016-06" db="UniProtKB">
        <authorList>
            <consortium name="WormBaseParasite"/>
        </authorList>
    </citation>
    <scope>IDENTIFICATION</scope>
</reference>
<keyword evidence="3" id="KW-1185">Reference proteome</keyword>
<dbReference type="EMBL" id="UYWY01022239">
    <property type="protein sequence ID" value="VDM45731.1"/>
    <property type="molecule type" value="Genomic_DNA"/>
</dbReference>
<accession>A0A183V0Z0</accession>
<feature type="compositionally biased region" description="Basic residues" evidence="1">
    <location>
        <begin position="100"/>
        <end position="115"/>
    </location>
</feature>
<protein>
    <submittedName>
        <fullName evidence="4">SH2 domain-containing protein</fullName>
    </submittedName>
</protein>
<gene>
    <name evidence="2" type="ORF">TCNE_LOCUS14410</name>
</gene>
<evidence type="ECO:0000313" key="2">
    <source>
        <dbReference type="EMBL" id="VDM45731.1"/>
    </source>
</evidence>
<dbReference type="PANTHER" id="PTHR31128">
    <property type="entry name" value="PROTEIN CBR-CLEC-135-RELATED"/>
    <property type="match status" value="1"/>
</dbReference>
<feature type="region of interest" description="Disordered" evidence="1">
    <location>
        <begin position="35"/>
        <end position="218"/>
    </location>
</feature>
<dbReference type="PANTHER" id="PTHR31128:SF9">
    <property type="entry name" value="DUF3444 DOMAIN-CONTAINING PROTEIN-RELATED"/>
    <property type="match status" value="1"/>
</dbReference>
<reference evidence="2 3" key="2">
    <citation type="submission" date="2018-11" db="EMBL/GenBank/DDBJ databases">
        <authorList>
            <consortium name="Pathogen Informatics"/>
        </authorList>
    </citation>
    <scope>NUCLEOTIDE SEQUENCE [LARGE SCALE GENOMIC DNA]</scope>
</reference>